<keyword evidence="4" id="KW-1185">Reference proteome</keyword>
<dbReference type="Pfam" id="PF22611">
    <property type="entry name" value="CFAP126"/>
    <property type="match status" value="1"/>
</dbReference>
<name>A0ABM1SR99_LIMPO</name>
<dbReference type="RefSeq" id="XP_022246155.1">
    <property type="nucleotide sequence ID" value="XM_022390447.1"/>
</dbReference>
<accession>A0ABM1SR99</accession>
<dbReference type="GeneID" id="111086666"/>
<dbReference type="Proteomes" id="UP000694941">
    <property type="component" value="Unplaced"/>
</dbReference>
<evidence type="ECO:0000256" key="3">
    <source>
        <dbReference type="SAM" id="MobiDB-lite"/>
    </source>
</evidence>
<dbReference type="PANTHER" id="PTHR34639:SF1">
    <property type="entry name" value="PROTEIN FLATTOP"/>
    <property type="match status" value="1"/>
</dbReference>
<comment type="similarity">
    <text evidence="1">Belongs to the Flattop family.</text>
</comment>
<sequence length="128" mass="14445">MSLNFSANQHPRRLEGFTLPISNEKGHLLPHVPHRPHSAWGHFHGTWNISFKGPGPQKGDCVKPGIWIVRANRSKWVQAEATHTSLMRPQSAPPGVHHPKSTDASQKKRSVSCTRFHKHHVHSKTNKN</sequence>
<evidence type="ECO:0000256" key="2">
    <source>
        <dbReference type="ARBA" id="ARBA00033306"/>
    </source>
</evidence>
<dbReference type="PANTHER" id="PTHR34639">
    <property type="entry name" value="PROTEIN FLATTOP"/>
    <property type="match status" value="1"/>
</dbReference>
<organism evidence="4 5">
    <name type="scientific">Limulus polyphemus</name>
    <name type="common">Atlantic horseshoe crab</name>
    <dbReference type="NCBI Taxonomy" id="6850"/>
    <lineage>
        <taxon>Eukaryota</taxon>
        <taxon>Metazoa</taxon>
        <taxon>Ecdysozoa</taxon>
        <taxon>Arthropoda</taxon>
        <taxon>Chelicerata</taxon>
        <taxon>Merostomata</taxon>
        <taxon>Xiphosura</taxon>
        <taxon>Limulidae</taxon>
        <taxon>Limulus</taxon>
    </lineage>
</organism>
<gene>
    <name evidence="5" type="primary">LOC111086666</name>
</gene>
<reference evidence="5" key="1">
    <citation type="submission" date="2025-08" db="UniProtKB">
        <authorList>
            <consortium name="RefSeq"/>
        </authorList>
    </citation>
    <scope>IDENTIFICATION</scope>
    <source>
        <tissue evidence="5">Muscle</tissue>
    </source>
</reference>
<evidence type="ECO:0000256" key="1">
    <source>
        <dbReference type="ARBA" id="ARBA00009887"/>
    </source>
</evidence>
<evidence type="ECO:0000313" key="4">
    <source>
        <dbReference type="Proteomes" id="UP000694941"/>
    </source>
</evidence>
<dbReference type="InterPro" id="IPR038797">
    <property type="entry name" value="Fltp"/>
</dbReference>
<protein>
    <recommendedName>
        <fullName evidence="2">Cilia- and flagella-associated protein 126</fullName>
    </recommendedName>
</protein>
<proteinExistence type="inferred from homology"/>
<feature type="compositionally biased region" description="Basic residues" evidence="3">
    <location>
        <begin position="107"/>
        <end position="128"/>
    </location>
</feature>
<feature type="region of interest" description="Disordered" evidence="3">
    <location>
        <begin position="81"/>
        <end position="128"/>
    </location>
</feature>
<evidence type="ECO:0000313" key="5">
    <source>
        <dbReference type="RefSeq" id="XP_022246155.1"/>
    </source>
</evidence>